<dbReference type="EMBL" id="JAEPQZ010000001">
    <property type="protein sequence ID" value="KAG2185800.1"/>
    <property type="molecule type" value="Genomic_DNA"/>
</dbReference>
<accession>A0A8H7Q598</accession>
<proteinExistence type="predicted"/>
<dbReference type="Proteomes" id="UP000654370">
    <property type="component" value="Unassembled WGS sequence"/>
</dbReference>
<dbReference type="AlphaFoldDB" id="A0A8H7Q598"/>
<name>A0A8H7Q598_MORIS</name>
<dbReference type="InterPro" id="IPR029044">
    <property type="entry name" value="Nucleotide-diphossugar_trans"/>
</dbReference>
<comment type="caution">
    <text evidence="2">The sequence shown here is derived from an EMBL/GenBank/DDBJ whole genome shotgun (WGS) entry which is preliminary data.</text>
</comment>
<keyword evidence="3" id="KW-1185">Reference proteome</keyword>
<feature type="signal peptide" evidence="1">
    <location>
        <begin position="1"/>
        <end position="17"/>
    </location>
</feature>
<evidence type="ECO:0000313" key="2">
    <source>
        <dbReference type="EMBL" id="KAG2185800.1"/>
    </source>
</evidence>
<evidence type="ECO:0000313" key="3">
    <source>
        <dbReference type="Proteomes" id="UP000654370"/>
    </source>
</evidence>
<keyword evidence="1" id="KW-0732">Signal</keyword>
<gene>
    <name evidence="2" type="ORF">INT43_002237</name>
</gene>
<feature type="chain" id="PRO_5034654631" evidence="1">
    <location>
        <begin position="18"/>
        <end position="379"/>
    </location>
</feature>
<evidence type="ECO:0000256" key="1">
    <source>
        <dbReference type="SAM" id="SignalP"/>
    </source>
</evidence>
<protein>
    <submittedName>
        <fullName evidence="2">Uncharacterized protein</fullName>
    </submittedName>
</protein>
<reference evidence="2" key="1">
    <citation type="submission" date="2020-12" db="EMBL/GenBank/DDBJ databases">
        <title>Metabolic potential, ecology and presence of endohyphal bacteria is reflected in genomic diversity of Mucoromycotina.</title>
        <authorList>
            <person name="Muszewska A."/>
            <person name="Okrasinska A."/>
            <person name="Steczkiewicz K."/>
            <person name="Drgas O."/>
            <person name="Orlowska M."/>
            <person name="Perlinska-Lenart U."/>
            <person name="Aleksandrzak-Piekarczyk T."/>
            <person name="Szatraj K."/>
            <person name="Zielenkiewicz U."/>
            <person name="Pilsyk S."/>
            <person name="Malc E."/>
            <person name="Mieczkowski P."/>
            <person name="Kruszewska J.S."/>
            <person name="Biernat P."/>
            <person name="Pawlowska J."/>
        </authorList>
    </citation>
    <scope>NUCLEOTIDE SEQUENCE</scope>
    <source>
        <strain evidence="2">WA0000067209</strain>
    </source>
</reference>
<organism evidence="2 3">
    <name type="scientific">Mortierella isabellina</name>
    <name type="common">Filamentous fungus</name>
    <name type="synonym">Umbelopsis isabellina</name>
    <dbReference type="NCBI Taxonomy" id="91625"/>
    <lineage>
        <taxon>Eukaryota</taxon>
        <taxon>Fungi</taxon>
        <taxon>Fungi incertae sedis</taxon>
        <taxon>Mucoromycota</taxon>
        <taxon>Mucoromycotina</taxon>
        <taxon>Umbelopsidomycetes</taxon>
        <taxon>Umbelopsidales</taxon>
        <taxon>Umbelopsidaceae</taxon>
        <taxon>Umbelopsis</taxon>
    </lineage>
</organism>
<sequence length="379" mass="44423">MTFLLSFIYFLTPQVSQDLVTESPDSTHLMSNARFDCHACEKPNVTEPKLAWEACLDRGETPRYYLSVVIVTRSDDYANEQRHRLQNMIDSTYILATRTRTKMELLIVEWNPAIGRQRIQDIYRFRRSEYLVYRIISVPKKIHDSRPNIGNLLLHDFEGKNVGIRFARGEFVLCTNQDNIWSWNMHNAVISRSFKPSMFYAQYQDRHDIHDEKLPKTLIRLPSFPNDEKIFNACPLNAYGYGQFKMPEPEPVTLENFIRIGQHAGDFMLADRETWRIPRGFREVGGTAWLDMELLMTATWTFGIPVTFTWNTLSCHQDHQNVWENHPESQYDNTKVDLSRMQDQAEKYVNERGKWALYDVDIWDMGLECSVFRGGVGIL</sequence>
<dbReference type="OrthoDB" id="2329609at2759"/>
<dbReference type="SUPFAM" id="SSF53448">
    <property type="entry name" value="Nucleotide-diphospho-sugar transferases"/>
    <property type="match status" value="1"/>
</dbReference>